<dbReference type="Proteomes" id="UP000006701">
    <property type="component" value="Unassembled WGS sequence"/>
</dbReference>
<dbReference type="VEuPathDB" id="FungiDB:ACLA_068790"/>
<dbReference type="eggNOG" id="ENOG502RNVC">
    <property type="taxonomic scope" value="Eukaryota"/>
</dbReference>
<evidence type="ECO:0000313" key="2">
    <source>
        <dbReference type="EMBL" id="EAW13851.1"/>
    </source>
</evidence>
<feature type="compositionally biased region" description="Polar residues" evidence="1">
    <location>
        <begin position="345"/>
        <end position="359"/>
    </location>
</feature>
<evidence type="ECO:0000313" key="3">
    <source>
        <dbReference type="Proteomes" id="UP000006701"/>
    </source>
</evidence>
<dbReference type="GeneID" id="4707932"/>
<feature type="region of interest" description="Disordered" evidence="1">
    <location>
        <begin position="120"/>
        <end position="152"/>
    </location>
</feature>
<keyword evidence="3" id="KW-1185">Reference proteome</keyword>
<dbReference type="AlphaFoldDB" id="A1C630"/>
<feature type="compositionally biased region" description="Basic and acidic residues" evidence="1">
    <location>
        <begin position="326"/>
        <end position="344"/>
    </location>
</feature>
<proteinExistence type="predicted"/>
<feature type="compositionally biased region" description="Polar residues" evidence="1">
    <location>
        <begin position="298"/>
        <end position="310"/>
    </location>
</feature>
<organism evidence="2 3">
    <name type="scientific">Aspergillus clavatus (strain ATCC 1007 / CBS 513.65 / DSM 816 / NCTC 3887 / NRRL 1 / QM 1276 / 107)</name>
    <dbReference type="NCBI Taxonomy" id="344612"/>
    <lineage>
        <taxon>Eukaryota</taxon>
        <taxon>Fungi</taxon>
        <taxon>Dikarya</taxon>
        <taxon>Ascomycota</taxon>
        <taxon>Pezizomycotina</taxon>
        <taxon>Eurotiomycetes</taxon>
        <taxon>Eurotiomycetidae</taxon>
        <taxon>Eurotiales</taxon>
        <taxon>Aspergillaceae</taxon>
        <taxon>Aspergillus</taxon>
        <taxon>Aspergillus subgen. Fumigati</taxon>
    </lineage>
</organism>
<dbReference type="RefSeq" id="XP_001275277.1">
    <property type="nucleotide sequence ID" value="XM_001275276.1"/>
</dbReference>
<dbReference type="HOGENOM" id="CLU_582625_0_0_1"/>
<gene>
    <name evidence="2" type="ORF">ACLA_068790</name>
</gene>
<sequence>MVLDGQRTSRQSLSSSLAIRLPSRKRDRIARPADTSSFCEEIAHYPVFNPRDPRHNPAASSSWLQSDYYQSEASKSQSSIRWMQELPRRSLRKAKSGLLALRSGIQRRPLPDSMQHIGDIPNIWSSTDSTGDSSDQFPSSVSDASTEDDGEFGTGLYRAVRNHSSPLYANMESDGLNVPSATGLLCGSLSESVSQGSSPTLRQEPAISDSIGIKANEIALDPGMRGLLRQGPRLDNRKTNELLAQVQQSSHFPSTSLPSSIVGLSVTQAIEKASSQSSPNLQLTASHVEKTCAQFQTQSSGLSSLETSKPNAAKEAAELLDSSRGAPDELSRGHEIDSLDENTRLSDTSPQIEESSCSLRKSPIVSPRQSSVPQITGIQLVMEPLQLFPRRDSSSGGQTLCCSEITNNHPHQETSIGDFIGCVASEDMGESAHMENSPLDADEGQVSQMDARAIVSVASRLARSLLTDP</sequence>
<feature type="compositionally biased region" description="Low complexity" evidence="1">
    <location>
        <begin position="125"/>
        <end position="135"/>
    </location>
</feature>
<dbReference type="OrthoDB" id="4185962at2759"/>
<dbReference type="EMBL" id="DS027045">
    <property type="protein sequence ID" value="EAW13851.1"/>
    <property type="molecule type" value="Genomic_DNA"/>
</dbReference>
<protein>
    <submittedName>
        <fullName evidence="2">Uncharacterized protein</fullName>
    </submittedName>
</protein>
<dbReference type="KEGG" id="act:ACLA_068790"/>
<evidence type="ECO:0000256" key="1">
    <source>
        <dbReference type="SAM" id="MobiDB-lite"/>
    </source>
</evidence>
<name>A1C630_ASPCL</name>
<reference evidence="2 3" key="1">
    <citation type="journal article" date="2008" name="PLoS Genet.">
        <title>Genomic islands in the pathogenic filamentous fungus Aspergillus fumigatus.</title>
        <authorList>
            <person name="Fedorova N.D."/>
            <person name="Khaldi N."/>
            <person name="Joardar V.S."/>
            <person name="Maiti R."/>
            <person name="Amedeo P."/>
            <person name="Anderson M.J."/>
            <person name="Crabtree J."/>
            <person name="Silva J.C."/>
            <person name="Badger J.H."/>
            <person name="Albarraq A."/>
            <person name="Angiuoli S."/>
            <person name="Bussey H."/>
            <person name="Bowyer P."/>
            <person name="Cotty P.J."/>
            <person name="Dyer P.S."/>
            <person name="Egan A."/>
            <person name="Galens K."/>
            <person name="Fraser-Liggett C.M."/>
            <person name="Haas B.J."/>
            <person name="Inman J.M."/>
            <person name="Kent R."/>
            <person name="Lemieux S."/>
            <person name="Malavazi I."/>
            <person name="Orvis J."/>
            <person name="Roemer T."/>
            <person name="Ronning C.M."/>
            <person name="Sundaram J.P."/>
            <person name="Sutton G."/>
            <person name="Turner G."/>
            <person name="Venter J.C."/>
            <person name="White O.R."/>
            <person name="Whitty B.R."/>
            <person name="Youngman P."/>
            <person name="Wolfe K.H."/>
            <person name="Goldman G.H."/>
            <person name="Wortman J.R."/>
            <person name="Jiang B."/>
            <person name="Denning D.W."/>
            <person name="Nierman W.C."/>
        </authorList>
    </citation>
    <scope>NUCLEOTIDE SEQUENCE [LARGE SCALE GENOMIC DNA]</scope>
    <source>
        <strain evidence="3">ATCC 1007 / CBS 513.65 / DSM 816 / NCTC 3887 / NRRL 1</strain>
    </source>
</reference>
<feature type="region of interest" description="Disordered" evidence="1">
    <location>
        <begin position="298"/>
        <end position="370"/>
    </location>
</feature>
<accession>A1C630</accession>